<keyword evidence="4" id="KW-0732">Signal</keyword>
<reference evidence="7" key="1">
    <citation type="submission" date="2017-06" db="EMBL/GenBank/DDBJ databases">
        <authorList>
            <person name="Varghese N."/>
            <person name="Submissions S."/>
        </authorList>
    </citation>
    <scope>NUCLEOTIDE SEQUENCE [LARGE SCALE GENOMIC DNA]</scope>
    <source>
        <strain evidence="7">DSM 44485</strain>
    </source>
</reference>
<evidence type="ECO:0000313" key="6">
    <source>
        <dbReference type="EMBL" id="SNS30425.1"/>
    </source>
</evidence>
<evidence type="ECO:0000256" key="4">
    <source>
        <dbReference type="SAM" id="SignalP"/>
    </source>
</evidence>
<dbReference type="InterPro" id="IPR013783">
    <property type="entry name" value="Ig-like_fold"/>
</dbReference>
<dbReference type="InterPro" id="IPR008902">
    <property type="entry name" value="Rhamnosid_concanavalin"/>
</dbReference>
<dbReference type="InterPro" id="IPR000421">
    <property type="entry name" value="FA58C"/>
</dbReference>
<dbReference type="Pfam" id="PF00754">
    <property type="entry name" value="F5_F8_type_C"/>
    <property type="match status" value="1"/>
</dbReference>
<dbReference type="SUPFAM" id="SSF49785">
    <property type="entry name" value="Galactose-binding domain-like"/>
    <property type="match status" value="1"/>
</dbReference>
<dbReference type="AlphaFoldDB" id="A0A239DDF2"/>
<dbReference type="InterPro" id="IPR016007">
    <property type="entry name" value="Alpha_rhamnosid"/>
</dbReference>
<name>A0A239DDF2_9ACTN</name>
<dbReference type="Pfam" id="PF17390">
    <property type="entry name" value="Bac_rhamnosid_C"/>
    <property type="match status" value="1"/>
</dbReference>
<dbReference type="InterPro" id="IPR012341">
    <property type="entry name" value="6hp_glycosidase-like_sf"/>
</dbReference>
<dbReference type="Pfam" id="PF25788">
    <property type="entry name" value="Ig_Rha78A_N"/>
    <property type="match status" value="1"/>
</dbReference>
<dbReference type="Gene3D" id="2.60.40.10">
    <property type="entry name" value="Immunoglobulins"/>
    <property type="match status" value="1"/>
</dbReference>
<evidence type="ECO:0000256" key="2">
    <source>
        <dbReference type="ARBA" id="ARBA00012652"/>
    </source>
</evidence>
<feature type="domain" description="F5/8 type C" evidence="5">
    <location>
        <begin position="211"/>
        <end position="359"/>
    </location>
</feature>
<keyword evidence="3" id="KW-0378">Hydrolase</keyword>
<feature type="signal peptide" evidence="4">
    <location>
        <begin position="1"/>
        <end position="32"/>
    </location>
</feature>
<dbReference type="InterPro" id="IPR013737">
    <property type="entry name" value="Bac_rhamnosid_N"/>
</dbReference>
<dbReference type="EMBL" id="FZNP01000014">
    <property type="protein sequence ID" value="SNS30425.1"/>
    <property type="molecule type" value="Genomic_DNA"/>
</dbReference>
<protein>
    <recommendedName>
        <fullName evidence="2">alpha-L-rhamnosidase</fullName>
        <ecNumber evidence="2">3.2.1.40</ecNumber>
    </recommendedName>
</protein>
<dbReference type="InterPro" id="IPR035396">
    <property type="entry name" value="Bac_rhamnosid6H"/>
</dbReference>
<evidence type="ECO:0000256" key="3">
    <source>
        <dbReference type="ARBA" id="ARBA00022801"/>
    </source>
</evidence>
<dbReference type="PROSITE" id="PS50022">
    <property type="entry name" value="FA58C_3"/>
    <property type="match status" value="1"/>
</dbReference>
<keyword evidence="7" id="KW-1185">Reference proteome</keyword>
<dbReference type="InterPro" id="IPR035398">
    <property type="entry name" value="Bac_rhamnosid_C"/>
</dbReference>
<dbReference type="GO" id="GO:0030596">
    <property type="term" value="F:alpha-L-rhamnosidase activity"/>
    <property type="evidence" value="ECO:0007669"/>
    <property type="project" value="UniProtKB-EC"/>
</dbReference>
<evidence type="ECO:0000256" key="1">
    <source>
        <dbReference type="ARBA" id="ARBA00001445"/>
    </source>
</evidence>
<dbReference type="Gene3D" id="2.60.120.260">
    <property type="entry name" value="Galactose-binding domain-like"/>
    <property type="match status" value="2"/>
</dbReference>
<dbReference type="Proteomes" id="UP000198420">
    <property type="component" value="Unassembled WGS sequence"/>
</dbReference>
<dbReference type="Pfam" id="PF08531">
    <property type="entry name" value="Bac_rhamnosid_N"/>
    <property type="match status" value="1"/>
</dbReference>
<sequence length="1063" mass="114554">MNELSRRRFVQAGGVAAAAVTASGAVAAPALAAPAAAPHRTLRPTGLRVDHLPSPLGIDDTAPTLGWRFAAGPRDAVQTAYQVRVAGTDAGLARPDLWDSGKVAGDAVSAVYAGRALKSRQRASWQVRVWDGQGRASAWSEPSHFEMGLLAPADWTAAWIGNAVWSADPEPAPATVAFAARTARYVRLNVTRLGLPLKEGWPYKVSRLQLAEVQVLDGESGPNLAAKAPVTASESYTVGGQWEPRAVTDGSLTSDAAPFGYTSLERRDQALDAPIWVQIDLGREQRFDRILLYPRTDETTDDGRTPNFPEDFTVQTSGDGAAFDTAAEVKGQQAPPPLRRQPEALPVFRREFTIGRRVRTARLYATALGVLDVTVNGRPVSDAVLEPPYSKYKERIVYTTYDVTRLLRRGGNTVEVELGTGMAHVPPTPGRYEKLTRSDGRPAFLGQLEITYTDGSREVVASDASWRTALGATTFTNWYGGEDHDARRTRRDWTAAVPVAAPTARLAARMAPPIVPVETLRTKKITSPRDGVHVVDLGTNFAGWPQLSVSGPAGTKVTMRPGELLNADGTVSQHTTGSPIWDTYTLSGDGTETWHPRFCYHGFRYLQLEGLPGEPDDGTVTGIVLRADNARAGSFTSSHGLLNDIHKIIDRAVQSNMYSVLTDCPHREKLGWLEQANLVFPAVARNYDVTAYYGELVRDIAEAQTEDGLVPDIAPEFTVFSGGFRDDPNWGNVIVFAPWQMYRAYGDEATLRTYYPNMVRYVDYLSAKAEGHLLDYGLGDWITFDGSTPKGVTATFGYHRAVTALARIAEVVGKDADAARYGTLAGEIGSAFNAKYATGDTYGSGSQACDALALDMGVVPADRRGAVLAHLVRSIEAKGYHLTVGEIALPSVFHVLSAAGRDDVIHAVATQTGNPSYGYQVVHGATSLTENWDGPTSGASQNHFMLGAIDEWFHAGLAGLGQTDDSIGFATLLVRPAVVGDVTRAAAAYETPRGHAASSWRRAGKRLRLDVTVPPSTRARVEYPLLGGSARPKAPKEATWIGVRDGRAVFEVGSGDWTFEGAS</sequence>
<evidence type="ECO:0000259" key="5">
    <source>
        <dbReference type="PROSITE" id="PS50022"/>
    </source>
</evidence>
<accession>A0A239DDF2</accession>
<feature type="chain" id="PRO_5038793911" description="alpha-L-rhamnosidase" evidence="4">
    <location>
        <begin position="33"/>
        <end position="1063"/>
    </location>
</feature>
<dbReference type="PANTHER" id="PTHR33307:SF11">
    <property type="entry name" value="ALPHA-L-RHAMNOSIDASE"/>
    <property type="match status" value="1"/>
</dbReference>
<dbReference type="OrthoDB" id="9761045at2"/>
<dbReference type="PIRSF" id="PIRSF010631">
    <property type="entry name" value="A-rhamnsds"/>
    <property type="match status" value="1"/>
</dbReference>
<dbReference type="EC" id="3.2.1.40" evidence="2"/>
<dbReference type="RefSeq" id="WP_089315345.1">
    <property type="nucleotide sequence ID" value="NZ_FZNP01000014.1"/>
</dbReference>
<dbReference type="InterPro" id="IPR008928">
    <property type="entry name" value="6-hairpin_glycosidase_sf"/>
</dbReference>
<organism evidence="6 7">
    <name type="scientific">Actinomadura mexicana</name>
    <dbReference type="NCBI Taxonomy" id="134959"/>
    <lineage>
        <taxon>Bacteria</taxon>
        <taxon>Bacillati</taxon>
        <taxon>Actinomycetota</taxon>
        <taxon>Actinomycetes</taxon>
        <taxon>Streptosporangiales</taxon>
        <taxon>Thermomonosporaceae</taxon>
        <taxon>Actinomadura</taxon>
    </lineage>
</organism>
<comment type="catalytic activity">
    <reaction evidence="1">
        <text>Hydrolysis of terminal non-reducing alpha-L-rhamnose residues in alpha-L-rhamnosides.</text>
        <dbReference type="EC" id="3.2.1.40"/>
    </reaction>
</comment>
<gene>
    <name evidence="6" type="ORF">SAMN06265355_114114</name>
</gene>
<dbReference type="GO" id="GO:0005975">
    <property type="term" value="P:carbohydrate metabolic process"/>
    <property type="evidence" value="ECO:0007669"/>
    <property type="project" value="InterPro"/>
</dbReference>
<dbReference type="Gene3D" id="1.50.10.10">
    <property type="match status" value="1"/>
</dbReference>
<dbReference type="SUPFAM" id="SSF48208">
    <property type="entry name" value="Six-hairpin glycosidases"/>
    <property type="match status" value="1"/>
</dbReference>
<dbReference type="PANTHER" id="PTHR33307">
    <property type="entry name" value="ALPHA-RHAMNOSIDASE (EUROFUNG)"/>
    <property type="match status" value="1"/>
</dbReference>
<dbReference type="InterPro" id="IPR006311">
    <property type="entry name" value="TAT_signal"/>
</dbReference>
<dbReference type="InterPro" id="IPR008979">
    <property type="entry name" value="Galactose-bd-like_sf"/>
</dbReference>
<dbReference type="PROSITE" id="PS51318">
    <property type="entry name" value="TAT"/>
    <property type="match status" value="1"/>
</dbReference>
<proteinExistence type="predicted"/>
<dbReference type="Gene3D" id="2.60.420.10">
    <property type="entry name" value="Maltose phosphorylase, domain 3"/>
    <property type="match status" value="1"/>
</dbReference>
<dbReference type="Pfam" id="PF05592">
    <property type="entry name" value="Bac_rhamnosid"/>
    <property type="match status" value="1"/>
</dbReference>
<dbReference type="Pfam" id="PF17389">
    <property type="entry name" value="Bac_rhamnosid6H"/>
    <property type="match status" value="1"/>
</dbReference>
<evidence type="ECO:0000313" key="7">
    <source>
        <dbReference type="Proteomes" id="UP000198420"/>
    </source>
</evidence>